<evidence type="ECO:0000256" key="1">
    <source>
        <dbReference type="ARBA" id="ARBA00004370"/>
    </source>
</evidence>
<organism evidence="6 7">
    <name type="scientific">Mus spicilegus</name>
    <name type="common">Mound-building mouse</name>
    <dbReference type="NCBI Taxonomy" id="10103"/>
    <lineage>
        <taxon>Eukaryota</taxon>
        <taxon>Metazoa</taxon>
        <taxon>Chordata</taxon>
        <taxon>Craniata</taxon>
        <taxon>Vertebrata</taxon>
        <taxon>Euteleostomi</taxon>
        <taxon>Mammalia</taxon>
        <taxon>Eutheria</taxon>
        <taxon>Euarchontoglires</taxon>
        <taxon>Glires</taxon>
        <taxon>Rodentia</taxon>
        <taxon>Myomorpha</taxon>
        <taxon>Muroidea</taxon>
        <taxon>Muridae</taxon>
        <taxon>Murinae</taxon>
        <taxon>Mus</taxon>
        <taxon>Mus</taxon>
    </lineage>
</organism>
<dbReference type="InterPro" id="IPR029071">
    <property type="entry name" value="Ubiquitin-like_domsf"/>
</dbReference>
<evidence type="ECO:0000256" key="4">
    <source>
        <dbReference type="ARBA" id="ARBA00023288"/>
    </source>
</evidence>
<sequence>MKFQCKEEHPFEKCCSEGEKIQKKSPDWVPVIVEKVPKAQIGVLNKKEYLVPSDLMVGQLYFLIWKGTHLPAEDSLFLFGNNVIPSTSATMENGQLWLEFEVWLPTR</sequence>
<dbReference type="Proteomes" id="UP000694415">
    <property type="component" value="Unplaced"/>
</dbReference>
<keyword evidence="3" id="KW-0472">Membrane</keyword>
<dbReference type="Ensembl" id="ENSMSIT00000025744.1">
    <property type="protein sequence ID" value="ENSMSIP00000020387.1"/>
    <property type="gene ID" value="ENSMSIG00000017321.1"/>
</dbReference>
<comment type="similarity">
    <text evidence="2 5">Belongs to the ATG8 family.</text>
</comment>
<evidence type="ECO:0000256" key="2">
    <source>
        <dbReference type="ARBA" id="ARBA00007293"/>
    </source>
</evidence>
<dbReference type="GeneTree" id="ENSGT00940000166995"/>
<dbReference type="GO" id="GO:0006914">
    <property type="term" value="P:autophagy"/>
    <property type="evidence" value="ECO:0007669"/>
    <property type="project" value="UniProtKB-KW"/>
</dbReference>
<dbReference type="Gene3D" id="3.10.20.90">
    <property type="entry name" value="Phosphatidylinositol 3-kinase Catalytic Subunit, Chain A, domain 1"/>
    <property type="match status" value="1"/>
</dbReference>
<dbReference type="InterPro" id="IPR004241">
    <property type="entry name" value="Atg8-like"/>
</dbReference>
<keyword evidence="4" id="KW-0449">Lipoprotein</keyword>
<proteinExistence type="inferred from homology"/>
<evidence type="ECO:0000256" key="3">
    <source>
        <dbReference type="ARBA" id="ARBA00023136"/>
    </source>
</evidence>
<reference evidence="6" key="2">
    <citation type="submission" date="2025-09" db="UniProtKB">
        <authorList>
            <consortium name="Ensembl"/>
        </authorList>
    </citation>
    <scope>IDENTIFICATION</scope>
</reference>
<keyword evidence="5" id="KW-0072">Autophagy</keyword>
<dbReference type="AlphaFoldDB" id="A0A8C6HFK9"/>
<evidence type="ECO:0000256" key="5">
    <source>
        <dbReference type="RuleBase" id="RU004384"/>
    </source>
</evidence>
<protein>
    <submittedName>
        <fullName evidence="6">Uncharacterized protein</fullName>
    </submittedName>
</protein>
<dbReference type="GO" id="GO:0016020">
    <property type="term" value="C:membrane"/>
    <property type="evidence" value="ECO:0007669"/>
    <property type="project" value="UniProtKB-SubCell"/>
</dbReference>
<evidence type="ECO:0000313" key="6">
    <source>
        <dbReference type="Ensembl" id="ENSMSIP00000020387.1"/>
    </source>
</evidence>
<evidence type="ECO:0000313" key="7">
    <source>
        <dbReference type="Proteomes" id="UP000694415"/>
    </source>
</evidence>
<dbReference type="SUPFAM" id="SSF54236">
    <property type="entry name" value="Ubiquitin-like"/>
    <property type="match status" value="1"/>
</dbReference>
<name>A0A8C6HFK9_MUSSI</name>
<dbReference type="Pfam" id="PF02991">
    <property type="entry name" value="ATG8"/>
    <property type="match status" value="1"/>
</dbReference>
<keyword evidence="7" id="KW-1185">Reference proteome</keyword>
<reference evidence="6" key="1">
    <citation type="submission" date="2025-08" db="UniProtKB">
        <authorList>
            <consortium name="Ensembl"/>
        </authorList>
    </citation>
    <scope>IDENTIFICATION</scope>
</reference>
<comment type="subcellular location">
    <subcellularLocation>
        <location evidence="1">Membrane</location>
    </subcellularLocation>
</comment>
<dbReference type="PANTHER" id="PTHR10969">
    <property type="entry name" value="MICROTUBULE-ASSOCIATED PROTEINS 1A/1B LIGHT CHAIN 3-RELATED"/>
    <property type="match status" value="1"/>
</dbReference>
<accession>A0A8C6HFK9</accession>